<organism evidence="2 3">
    <name type="scientific">Enterospora canceri</name>
    <dbReference type="NCBI Taxonomy" id="1081671"/>
    <lineage>
        <taxon>Eukaryota</taxon>
        <taxon>Fungi</taxon>
        <taxon>Fungi incertae sedis</taxon>
        <taxon>Microsporidia</taxon>
        <taxon>Enterocytozoonidae</taxon>
        <taxon>Enterospora</taxon>
    </lineage>
</organism>
<evidence type="ECO:0000313" key="2">
    <source>
        <dbReference type="EMBL" id="ORD94883.1"/>
    </source>
</evidence>
<keyword evidence="1" id="KW-0175">Coiled coil</keyword>
<gene>
    <name evidence="2" type="ORF">ECANGB1_2070</name>
</gene>
<evidence type="ECO:0000256" key="1">
    <source>
        <dbReference type="SAM" id="Coils"/>
    </source>
</evidence>
<protein>
    <submittedName>
        <fullName evidence="2">Uncharacterized protein</fullName>
    </submittedName>
</protein>
<dbReference type="Proteomes" id="UP000192639">
    <property type="component" value="Unassembled WGS sequence"/>
</dbReference>
<accession>A0A1Y1S8T6</accession>
<feature type="coiled-coil region" evidence="1">
    <location>
        <begin position="116"/>
        <end position="150"/>
    </location>
</feature>
<comment type="caution">
    <text evidence="2">The sequence shown here is derived from an EMBL/GenBank/DDBJ whole genome shotgun (WGS) entry which is preliminary data.</text>
</comment>
<name>A0A1Y1S8T6_9MICR</name>
<reference evidence="2 3" key="1">
    <citation type="journal article" date="2017" name="Environ. Microbiol.">
        <title>Decay of the glycolytic pathway and adaptation to intranuclear parasitism within Enterocytozoonidae microsporidia.</title>
        <authorList>
            <person name="Wiredu Boakye D."/>
            <person name="Jaroenlak P."/>
            <person name="Prachumwat A."/>
            <person name="Williams T.A."/>
            <person name="Bateman K.S."/>
            <person name="Itsathitphaisarn O."/>
            <person name="Sritunyalucksana K."/>
            <person name="Paszkiewicz K.H."/>
            <person name="Moore K.A."/>
            <person name="Stentiford G.D."/>
            <person name="Williams B.A."/>
        </authorList>
    </citation>
    <scope>NUCLEOTIDE SEQUENCE [LARGE SCALE GENOMIC DNA]</scope>
    <source>
        <strain evidence="2 3">GB1</strain>
    </source>
</reference>
<evidence type="ECO:0000313" key="3">
    <source>
        <dbReference type="Proteomes" id="UP000192639"/>
    </source>
</evidence>
<keyword evidence="3" id="KW-1185">Reference proteome</keyword>
<proteinExistence type="predicted"/>
<dbReference type="EMBL" id="LWDP01000007">
    <property type="protein sequence ID" value="ORD94883.1"/>
    <property type="molecule type" value="Genomic_DNA"/>
</dbReference>
<dbReference type="AlphaFoldDB" id="A0A1Y1S8T6"/>
<dbReference type="VEuPathDB" id="MicrosporidiaDB:ECANGB1_2070"/>
<sequence length="151" mass="18120">MRRRISQLIFRRNLGGIETGAEAKRRLNEIKKVKNEIEESGRRGKDSSMLEFRVYRNEARKRMVLLKKVQEEMQGVNQEIGRINKKIENEYMAVERVNRIIRYEDEDETVVENRESRAVEGREKELREELEKVRERRVELEALVDELTSEK</sequence>